<evidence type="ECO:0000313" key="1">
    <source>
        <dbReference type="EMBL" id="KAK8575448.1"/>
    </source>
</evidence>
<sequence>MKQKEYRVSVHGGAKRALPCLMSTKTFPAYSLEIRRSSSRYVVSNHDSTLLFDNGILNGGWLEIVCFTVASKPLIGVRSMFCPINSTFSGNTMKSVKLGSSNSAFLELDLRIKKQVPF</sequence>
<organism evidence="1 2">
    <name type="scientific">Hibiscus sabdariffa</name>
    <name type="common">roselle</name>
    <dbReference type="NCBI Taxonomy" id="183260"/>
    <lineage>
        <taxon>Eukaryota</taxon>
        <taxon>Viridiplantae</taxon>
        <taxon>Streptophyta</taxon>
        <taxon>Embryophyta</taxon>
        <taxon>Tracheophyta</taxon>
        <taxon>Spermatophyta</taxon>
        <taxon>Magnoliopsida</taxon>
        <taxon>eudicotyledons</taxon>
        <taxon>Gunneridae</taxon>
        <taxon>Pentapetalae</taxon>
        <taxon>rosids</taxon>
        <taxon>malvids</taxon>
        <taxon>Malvales</taxon>
        <taxon>Malvaceae</taxon>
        <taxon>Malvoideae</taxon>
        <taxon>Hibiscus</taxon>
    </lineage>
</organism>
<protein>
    <submittedName>
        <fullName evidence="1">Uncharacterized protein</fullName>
    </submittedName>
</protein>
<gene>
    <name evidence="1" type="ORF">V6N12_063121</name>
</gene>
<accession>A0ABR2FAW4</accession>
<comment type="caution">
    <text evidence="1">The sequence shown here is derived from an EMBL/GenBank/DDBJ whole genome shotgun (WGS) entry which is preliminary data.</text>
</comment>
<name>A0ABR2FAW4_9ROSI</name>
<dbReference type="Proteomes" id="UP001472677">
    <property type="component" value="Unassembled WGS sequence"/>
</dbReference>
<proteinExistence type="predicted"/>
<dbReference type="EMBL" id="JBBPBM010000007">
    <property type="protein sequence ID" value="KAK8575448.1"/>
    <property type="molecule type" value="Genomic_DNA"/>
</dbReference>
<evidence type="ECO:0000313" key="2">
    <source>
        <dbReference type="Proteomes" id="UP001472677"/>
    </source>
</evidence>
<reference evidence="1 2" key="1">
    <citation type="journal article" date="2024" name="G3 (Bethesda)">
        <title>Genome assembly of Hibiscus sabdariffa L. provides insights into metabolisms of medicinal natural products.</title>
        <authorList>
            <person name="Kim T."/>
        </authorList>
    </citation>
    <scope>NUCLEOTIDE SEQUENCE [LARGE SCALE GENOMIC DNA]</scope>
    <source>
        <strain evidence="1">TK-2024</strain>
        <tissue evidence="1">Old leaves</tissue>
    </source>
</reference>
<keyword evidence="2" id="KW-1185">Reference proteome</keyword>